<evidence type="ECO:0000256" key="1">
    <source>
        <dbReference type="ARBA" id="ARBA00004389"/>
    </source>
</evidence>
<dbReference type="GO" id="GO:0005789">
    <property type="term" value="C:endoplasmic reticulum membrane"/>
    <property type="evidence" value="ECO:0007669"/>
    <property type="project" value="UniProtKB-SubCell"/>
</dbReference>
<evidence type="ECO:0000256" key="3">
    <source>
        <dbReference type="ARBA" id="ARBA00018218"/>
    </source>
</evidence>
<dbReference type="InterPro" id="IPR050899">
    <property type="entry name" value="DDRGK_domain-containing"/>
</dbReference>
<evidence type="ECO:0000256" key="9">
    <source>
        <dbReference type="SAM" id="MobiDB-lite"/>
    </source>
</evidence>
<keyword evidence="5" id="KW-0833">Ubl conjugation pathway</keyword>
<feature type="compositionally biased region" description="Basic and acidic residues" evidence="9">
    <location>
        <begin position="75"/>
        <end position="84"/>
    </location>
</feature>
<evidence type="ECO:0000256" key="6">
    <source>
        <dbReference type="ARBA" id="ARBA00022824"/>
    </source>
</evidence>
<evidence type="ECO:0000256" key="4">
    <source>
        <dbReference type="ARBA" id="ARBA00022692"/>
    </source>
</evidence>
<keyword evidence="8" id="KW-0472">Membrane</keyword>
<dbReference type="PANTHER" id="PTHR48176:SF1">
    <property type="entry name" value="DDRGK DOMAIN-CONTAINING PROTEIN 1"/>
    <property type="match status" value="1"/>
</dbReference>
<dbReference type="SUPFAM" id="SSF46785">
    <property type="entry name" value="Winged helix' DNA-binding domain"/>
    <property type="match status" value="1"/>
</dbReference>
<dbReference type="GO" id="GO:0044389">
    <property type="term" value="F:ubiquitin-like protein ligase binding"/>
    <property type="evidence" value="ECO:0007669"/>
    <property type="project" value="TreeGrafter"/>
</dbReference>
<evidence type="ECO:0000313" key="11">
    <source>
        <dbReference type="Proteomes" id="UP001431209"/>
    </source>
</evidence>
<accession>A0AAW2YLR4</accession>
<keyword evidence="4" id="KW-0812">Transmembrane</keyword>
<keyword evidence="7" id="KW-1133">Transmembrane helix</keyword>
<evidence type="ECO:0000256" key="2">
    <source>
        <dbReference type="ARBA" id="ARBA00009829"/>
    </source>
</evidence>
<comment type="caution">
    <text evidence="10">The sequence shown here is derived from an EMBL/GenBank/DDBJ whole genome shotgun (WGS) entry which is preliminary data.</text>
</comment>
<dbReference type="InterPro" id="IPR019153">
    <property type="entry name" value="DDRGK_dom-contain"/>
</dbReference>
<comment type="similarity">
    <text evidence="2">Belongs to the DDRGK1 family.</text>
</comment>
<dbReference type="InterPro" id="IPR036390">
    <property type="entry name" value="WH_DNA-bd_sf"/>
</dbReference>
<protein>
    <recommendedName>
        <fullName evidence="3">DDRGK domain-containing protein 1</fullName>
    </recommendedName>
</protein>
<reference evidence="10 11" key="1">
    <citation type="submission" date="2024-03" db="EMBL/GenBank/DDBJ databases">
        <title>The Acrasis kona genome and developmental transcriptomes reveal deep origins of eukaryotic multicellular pathways.</title>
        <authorList>
            <person name="Sheikh S."/>
            <person name="Fu C.-J."/>
            <person name="Brown M.W."/>
            <person name="Baldauf S.L."/>
        </authorList>
    </citation>
    <scope>NUCLEOTIDE SEQUENCE [LARGE SCALE GENOMIC DNA]</scope>
    <source>
        <strain evidence="10 11">ATCC MYA-3509</strain>
    </source>
</reference>
<dbReference type="PANTHER" id="PTHR48176">
    <property type="entry name" value="DDRGK DOMAIN-CONTAINING PROTEIN 1"/>
    <property type="match status" value="1"/>
</dbReference>
<feature type="region of interest" description="Disordered" evidence="9">
    <location>
        <begin position="37"/>
        <end position="84"/>
    </location>
</feature>
<keyword evidence="6" id="KW-0256">Endoplasmic reticulum</keyword>
<dbReference type="Pfam" id="PF09756">
    <property type="entry name" value="DDRGK"/>
    <property type="match status" value="1"/>
</dbReference>
<dbReference type="EMBL" id="JAOPGA020000200">
    <property type="protein sequence ID" value="KAL0477599.1"/>
    <property type="molecule type" value="Genomic_DNA"/>
</dbReference>
<evidence type="ECO:0000256" key="7">
    <source>
        <dbReference type="ARBA" id="ARBA00022989"/>
    </source>
</evidence>
<organism evidence="10 11">
    <name type="scientific">Acrasis kona</name>
    <dbReference type="NCBI Taxonomy" id="1008807"/>
    <lineage>
        <taxon>Eukaryota</taxon>
        <taxon>Discoba</taxon>
        <taxon>Heterolobosea</taxon>
        <taxon>Tetramitia</taxon>
        <taxon>Eutetramitia</taxon>
        <taxon>Acrasidae</taxon>
        <taxon>Acrasis</taxon>
    </lineage>
</organism>
<dbReference type="AlphaFoldDB" id="A0AAW2YLR4"/>
<feature type="compositionally biased region" description="Acidic residues" evidence="9">
    <location>
        <begin position="37"/>
        <end position="54"/>
    </location>
</feature>
<dbReference type="Proteomes" id="UP001431209">
    <property type="component" value="Unassembled WGS sequence"/>
</dbReference>
<gene>
    <name evidence="10" type="ORF">AKO1_015458</name>
</gene>
<comment type="subcellular location">
    <subcellularLocation>
        <location evidence="1">Endoplasmic reticulum membrane</location>
        <topology evidence="1">Single-pass membrane protein</topology>
    </subcellularLocation>
</comment>
<proteinExistence type="inferred from homology"/>
<dbReference type="InterPro" id="IPR036388">
    <property type="entry name" value="WH-like_DNA-bd_sf"/>
</dbReference>
<dbReference type="Gene3D" id="1.10.10.10">
    <property type="entry name" value="Winged helix-like DNA-binding domain superfamily/Winged helix DNA-binding domain"/>
    <property type="match status" value="1"/>
</dbReference>
<keyword evidence="11" id="KW-1185">Reference proteome</keyword>
<name>A0AAW2YLR4_9EUKA</name>
<sequence length="262" mass="30865">MNVIEILAEYLRWFLVFIGILNSNTQNEAIQQNVDVDETDEQNSDNSGDEEDADAQLNLPSGKRTSAMRKKQRKMERDRLKQERKEYNEQMLKYNKEKREMEKKVRIERESEIEDRLQEKLQKEEEIRSIKNKKAEEEYDQWRHLFEVDESGEAAVPNAEENVGVLSQFISYIKKTKVVPLEELARKFQIRTENVIDRIKTLEKQGDLTGLMDDRGKFIYLTEDELNAVKNFILREGRVSIADLSMESNRLIDLKTVLDDSI</sequence>
<dbReference type="SMART" id="SM01128">
    <property type="entry name" value="DDRGK"/>
    <property type="match status" value="1"/>
</dbReference>
<evidence type="ECO:0000256" key="8">
    <source>
        <dbReference type="ARBA" id="ARBA00023136"/>
    </source>
</evidence>
<evidence type="ECO:0000256" key="5">
    <source>
        <dbReference type="ARBA" id="ARBA00022786"/>
    </source>
</evidence>
<dbReference type="FunFam" id="1.10.10.10:FF:000143">
    <property type="entry name" value="DDRGK domain-containing protein 1"/>
    <property type="match status" value="1"/>
</dbReference>
<evidence type="ECO:0000313" key="10">
    <source>
        <dbReference type="EMBL" id="KAL0477599.1"/>
    </source>
</evidence>